<dbReference type="InterPro" id="IPR052346">
    <property type="entry name" value="O-mannosyl-transferase_TMTC"/>
</dbReference>
<dbReference type="PANTHER" id="PTHR44227">
    <property type="match status" value="1"/>
</dbReference>
<feature type="transmembrane region" description="Helical" evidence="3">
    <location>
        <begin position="169"/>
        <end position="201"/>
    </location>
</feature>
<dbReference type="EMBL" id="CP001089">
    <property type="protein sequence ID" value="ACD95810.1"/>
    <property type="molecule type" value="Genomic_DNA"/>
</dbReference>
<feature type="transmembrane region" description="Helical" evidence="3">
    <location>
        <begin position="270"/>
        <end position="291"/>
    </location>
</feature>
<dbReference type="STRING" id="398767.Glov_2094"/>
<evidence type="ECO:0008006" key="6">
    <source>
        <dbReference type="Google" id="ProtNLM"/>
    </source>
</evidence>
<reference evidence="4 5" key="1">
    <citation type="submission" date="2008-05" db="EMBL/GenBank/DDBJ databases">
        <title>Complete sequence of chromosome of Geobacter lovleyi SZ.</title>
        <authorList>
            <consortium name="US DOE Joint Genome Institute"/>
            <person name="Lucas S."/>
            <person name="Copeland A."/>
            <person name="Lapidus A."/>
            <person name="Glavina del Rio T."/>
            <person name="Dalin E."/>
            <person name="Tice H."/>
            <person name="Bruce D."/>
            <person name="Goodwin L."/>
            <person name="Pitluck S."/>
            <person name="Chertkov O."/>
            <person name="Meincke L."/>
            <person name="Brettin T."/>
            <person name="Detter J.C."/>
            <person name="Han C."/>
            <person name="Tapia R."/>
            <person name="Kuske C.R."/>
            <person name="Schmutz J."/>
            <person name="Larimer F."/>
            <person name="Land M."/>
            <person name="Hauser L."/>
            <person name="Kyrpides N."/>
            <person name="Mikhailova N."/>
            <person name="Sung Y."/>
            <person name="Fletcher K.E."/>
            <person name="Ritalahti K.M."/>
            <person name="Loeffler F.E."/>
            <person name="Richardson P."/>
        </authorList>
    </citation>
    <scope>NUCLEOTIDE SEQUENCE [LARGE SCALE GENOMIC DNA]</scope>
    <source>
        <strain evidence="5">ATCC BAA-1151 / DSM 17278 / SZ</strain>
    </source>
</reference>
<evidence type="ECO:0000256" key="3">
    <source>
        <dbReference type="SAM" id="Phobius"/>
    </source>
</evidence>
<keyword evidence="1" id="KW-0677">Repeat</keyword>
<feature type="transmembrane region" description="Helical" evidence="3">
    <location>
        <begin position="368"/>
        <end position="391"/>
    </location>
</feature>
<dbReference type="HOGENOM" id="CLU_011615_5_2_7"/>
<feature type="transmembrane region" description="Helical" evidence="3">
    <location>
        <begin position="116"/>
        <end position="134"/>
    </location>
</feature>
<dbReference type="AlphaFoldDB" id="B3E3J1"/>
<evidence type="ECO:0000313" key="4">
    <source>
        <dbReference type="EMBL" id="ACD95810.1"/>
    </source>
</evidence>
<keyword evidence="2" id="KW-0802">TPR repeat</keyword>
<evidence type="ECO:0000256" key="2">
    <source>
        <dbReference type="ARBA" id="ARBA00022803"/>
    </source>
</evidence>
<feature type="transmembrane region" description="Helical" evidence="3">
    <location>
        <begin position="6"/>
        <end position="22"/>
    </location>
</feature>
<protein>
    <recommendedName>
        <fullName evidence="6">Glycosyltransferase RgtA/B/C/D-like domain-containing protein</fullName>
    </recommendedName>
</protein>
<proteinExistence type="predicted"/>
<feature type="transmembrane region" description="Helical" evidence="3">
    <location>
        <begin position="84"/>
        <end position="104"/>
    </location>
</feature>
<dbReference type="KEGG" id="glo:Glov_2094"/>
<keyword evidence="3" id="KW-0472">Membrane</keyword>
<dbReference type="RefSeq" id="WP_012470149.1">
    <property type="nucleotide sequence ID" value="NC_010814.1"/>
</dbReference>
<evidence type="ECO:0000313" key="5">
    <source>
        <dbReference type="Proteomes" id="UP000002420"/>
    </source>
</evidence>
<feature type="transmembrane region" description="Helical" evidence="3">
    <location>
        <begin position="222"/>
        <end position="250"/>
    </location>
</feature>
<accession>B3E3J1</accession>
<keyword evidence="3" id="KW-1133">Transmembrane helix</keyword>
<feature type="transmembrane region" description="Helical" evidence="3">
    <location>
        <begin position="146"/>
        <end position="163"/>
    </location>
</feature>
<dbReference type="eggNOG" id="COG0457">
    <property type="taxonomic scope" value="Bacteria"/>
</dbReference>
<keyword evidence="3" id="KW-0812">Transmembrane</keyword>
<name>B3E3J1_TRIL1</name>
<feature type="transmembrane region" description="Helical" evidence="3">
    <location>
        <begin position="397"/>
        <end position="414"/>
    </location>
</feature>
<gene>
    <name evidence="4" type="ordered locus">Glov_2094</name>
</gene>
<keyword evidence="5" id="KW-1185">Reference proteome</keyword>
<evidence type="ECO:0000256" key="1">
    <source>
        <dbReference type="ARBA" id="ARBA00022737"/>
    </source>
</evidence>
<dbReference type="PANTHER" id="PTHR44227:SF3">
    <property type="entry name" value="PROTEIN O-MANNOSYL-TRANSFERASE TMTC4"/>
    <property type="match status" value="1"/>
</dbReference>
<feature type="transmembrane region" description="Helical" evidence="3">
    <location>
        <begin position="303"/>
        <end position="324"/>
    </location>
</feature>
<dbReference type="OrthoDB" id="127293at2"/>
<sequence length="640" mass="72768">MQKLSVTFQIMAISALVLLVFYPTQFGEICLVDDLGALAGVFGSDTSSLRNIFSPQNMGGGYYRPLIGLSYLLDKKLWFLQHQIMHFESVVAHLLNGILVFYITRTALNLVNRQHIYYLPLFSALLFTLHPITTESVNWLSGRTDVMMGTFILAGTLSYLYFLHKKSKIALLVSIIAVFFALLAKEAAFGFLIGVSLLVIYTRSDGAIQETRLFDWRLYLGYYSISFLVALFTGCYWAVAVLVLLYFLHIVSTDYKNGINFLSAVFWKKFVLLIIFMSVAVGLFFLIRQVVFLSSVNKISQTIILMLADKNYTLSMFIGALGFYVKKFFIPLPLNFFILEIDPLYDFIGIAVLLLTAFLLHKRTLASIFLLLGLSLLLPALPFVFGTIAWTAYAERYIYLSTAFFIIGLCLWIEKIQNIKTFPSRYIYALLASICLIAACITFSRNQTWVSNVTLFQDTVSQNQKIRKLRNIYIHALVEKGFTDEALDEYSDASTLLPSPDFDEQAEVMIASKLREKKMYNTALCLYQKALARKSRNLVSTLKATVLLIREMQDEQISARTKYDVVLKGLELEYLVEHYRLSEDLNLFYSGIIASTQINKCEAAKQYFDAAVTIISEKSPKGKKNLGLLKHELKKCNEDQ</sequence>
<feature type="transmembrane region" description="Helical" evidence="3">
    <location>
        <begin position="426"/>
        <end position="444"/>
    </location>
</feature>
<organism evidence="4 5">
    <name type="scientific">Trichlorobacter lovleyi (strain ATCC BAA-1151 / DSM 17278 / SZ)</name>
    <name type="common">Geobacter lovleyi</name>
    <dbReference type="NCBI Taxonomy" id="398767"/>
    <lineage>
        <taxon>Bacteria</taxon>
        <taxon>Pseudomonadati</taxon>
        <taxon>Thermodesulfobacteriota</taxon>
        <taxon>Desulfuromonadia</taxon>
        <taxon>Geobacterales</taxon>
        <taxon>Geobacteraceae</taxon>
        <taxon>Trichlorobacter</taxon>
    </lineage>
</organism>
<dbReference type="Proteomes" id="UP000002420">
    <property type="component" value="Chromosome"/>
</dbReference>
<feature type="transmembrane region" description="Helical" evidence="3">
    <location>
        <begin position="344"/>
        <end position="361"/>
    </location>
</feature>